<organism evidence="6 7">
    <name type="scientific">Pelotalea chapellei</name>
    <dbReference type="NCBI Taxonomy" id="44671"/>
    <lineage>
        <taxon>Bacteria</taxon>
        <taxon>Pseudomonadati</taxon>
        <taxon>Thermodesulfobacteriota</taxon>
        <taxon>Desulfuromonadia</taxon>
        <taxon>Geobacterales</taxon>
        <taxon>Geobacteraceae</taxon>
        <taxon>Pelotalea</taxon>
    </lineage>
</organism>
<dbReference type="InterPro" id="IPR006683">
    <property type="entry name" value="Thioestr_dom"/>
</dbReference>
<dbReference type="SUPFAM" id="SSF54637">
    <property type="entry name" value="Thioesterase/thiol ester dehydrase-isomerase"/>
    <property type="match status" value="2"/>
</dbReference>
<dbReference type="InterPro" id="IPR029069">
    <property type="entry name" value="HotDog_dom_sf"/>
</dbReference>
<dbReference type="Gene3D" id="3.10.129.10">
    <property type="entry name" value="Hotdog Thioesterase"/>
    <property type="match status" value="2"/>
</dbReference>
<protein>
    <submittedName>
        <fullName evidence="6">Acyl-CoA thioesterase</fullName>
    </submittedName>
</protein>
<dbReference type="PROSITE" id="PS51770">
    <property type="entry name" value="HOTDOG_ACOT"/>
    <property type="match status" value="2"/>
</dbReference>
<sequence length="352" mass="39787">MPTNNTLPGDSKPLTPRDTRYIFVLPFSTDPALGRRFLARDCEMVGNIRFGKLLETLDKVAENTALAYVHRFYPDARVVTAAIDNIVLRNPADTNHDLIFSAQINHVGTSSMEVGIRVECLGAGSSHLATCYFTMVARSTDSHEAKSLKLPPLTYEQDVELKRYNKAELRRQAYREGLAKAEEMPSLDEYLFLKKLHKEQESPDFTGLRAGELVLESTYRAYPEQENVPKTVFGGYLIRKAYELAAIAAEMVAKDRAVPCQVNRINFNQPVLLGDLLKFTARVVFTGKTTITVQSDIERFGRNADDKALSNSCLFTFRNVDHEMQAQPVPFIYPVTYAEDARFLNAYRQRLD</sequence>
<evidence type="ECO:0000256" key="4">
    <source>
        <dbReference type="PROSITE-ProRule" id="PRU01106"/>
    </source>
</evidence>
<proteinExistence type="predicted"/>
<evidence type="ECO:0000256" key="3">
    <source>
        <dbReference type="ARBA" id="ARBA00022946"/>
    </source>
</evidence>
<evidence type="ECO:0000256" key="2">
    <source>
        <dbReference type="ARBA" id="ARBA00022801"/>
    </source>
</evidence>
<comment type="caution">
    <text evidence="6">The sequence shown here is derived from an EMBL/GenBank/DDBJ whole genome shotgun (WGS) entry which is preliminary data.</text>
</comment>
<evidence type="ECO:0000313" key="6">
    <source>
        <dbReference type="EMBL" id="MBT1072411.1"/>
    </source>
</evidence>
<dbReference type="EMBL" id="JAHDYS010000010">
    <property type="protein sequence ID" value="MBT1072411.1"/>
    <property type="molecule type" value="Genomic_DNA"/>
</dbReference>
<reference evidence="6 7" key="1">
    <citation type="submission" date="2021-05" db="EMBL/GenBank/DDBJ databases">
        <title>The draft genome of Geobacter chapellei DSM 13688.</title>
        <authorList>
            <person name="Xu Z."/>
            <person name="Masuda Y."/>
            <person name="Itoh H."/>
            <person name="Senoo K."/>
        </authorList>
    </citation>
    <scope>NUCLEOTIDE SEQUENCE [LARGE SCALE GENOMIC DNA]</scope>
    <source>
        <strain evidence="6 7">DSM 13688</strain>
    </source>
</reference>
<dbReference type="PANTHER" id="PTHR12655:SF0">
    <property type="entry name" value="ACYL-COENZYME A THIOESTERASE 9, MITOCHONDRIAL"/>
    <property type="match status" value="1"/>
</dbReference>
<name>A0ABS5U9U2_9BACT</name>
<evidence type="ECO:0000313" key="7">
    <source>
        <dbReference type="Proteomes" id="UP000784128"/>
    </source>
</evidence>
<dbReference type="InterPro" id="IPR033120">
    <property type="entry name" value="HOTDOG_ACOT"/>
</dbReference>
<feature type="domain" description="HotDog ACOT-type" evidence="5">
    <location>
        <begin position="211"/>
        <end position="323"/>
    </location>
</feature>
<dbReference type="PANTHER" id="PTHR12655">
    <property type="entry name" value="ACYL-COA THIOESTERASE"/>
    <property type="match status" value="1"/>
</dbReference>
<dbReference type="CDD" id="cd03442">
    <property type="entry name" value="BFIT_BACH"/>
    <property type="match status" value="2"/>
</dbReference>
<dbReference type="Proteomes" id="UP000784128">
    <property type="component" value="Unassembled WGS sequence"/>
</dbReference>
<keyword evidence="3" id="KW-0809">Transit peptide</keyword>
<feature type="domain" description="HotDog ACOT-type" evidence="5">
    <location>
        <begin position="27"/>
        <end position="141"/>
    </location>
</feature>
<evidence type="ECO:0000256" key="1">
    <source>
        <dbReference type="ARBA" id="ARBA00022737"/>
    </source>
</evidence>
<keyword evidence="7" id="KW-1185">Reference proteome</keyword>
<gene>
    <name evidence="6" type="ORF">KJB30_11480</name>
</gene>
<evidence type="ECO:0000259" key="5">
    <source>
        <dbReference type="PROSITE" id="PS51770"/>
    </source>
</evidence>
<dbReference type="Pfam" id="PF03061">
    <property type="entry name" value="4HBT"/>
    <property type="match status" value="2"/>
</dbReference>
<keyword evidence="2 4" id="KW-0378">Hydrolase</keyword>
<dbReference type="RefSeq" id="WP_214299338.1">
    <property type="nucleotide sequence ID" value="NZ_JAHDYS010000010.1"/>
</dbReference>
<accession>A0ABS5U9U2</accession>
<keyword evidence="1" id="KW-0677">Repeat</keyword>